<evidence type="ECO:0000256" key="1">
    <source>
        <dbReference type="SAM" id="Coils"/>
    </source>
</evidence>
<keyword evidence="3" id="KW-1185">Reference proteome</keyword>
<dbReference type="VEuPathDB" id="ToxoDB:EAH_00011120"/>
<dbReference type="RefSeq" id="XP_013250410.1">
    <property type="nucleotide sequence ID" value="XM_013394956.1"/>
</dbReference>
<sequence>MDRLPDPAVQHSTATPSPSALPSYAGVHCALMRSELLERLRVCAALDRRFFKAWFDELDIERCSNFSNVVGVSSDLCVQTEWNEGLHTHDRSCQEADEAASHRISFELQDLEERERRLTEHAKAINRQYEDLMAELTEPAHNGAVRVSGCPVPPDHQARGMRRLPRIAMVISAKEEEQKSHLYHLRHWNVNISGVNIPSLPGLLLELPADEDV</sequence>
<dbReference type="Proteomes" id="UP000018050">
    <property type="component" value="Unassembled WGS sequence"/>
</dbReference>
<name>U6GGW2_EIMAC</name>
<keyword evidence="1" id="KW-0175">Coiled coil</keyword>
<proteinExistence type="predicted"/>
<reference evidence="2" key="2">
    <citation type="submission" date="2013-10" db="EMBL/GenBank/DDBJ databases">
        <authorList>
            <person name="Aslett M."/>
        </authorList>
    </citation>
    <scope>NUCLEOTIDE SEQUENCE</scope>
    <source>
        <strain evidence="2">Houghton</strain>
    </source>
</reference>
<reference evidence="2" key="1">
    <citation type="submission" date="2013-10" db="EMBL/GenBank/DDBJ databases">
        <title>Genomic analysis of the causative agents of coccidiosis in chickens.</title>
        <authorList>
            <person name="Reid A.J."/>
            <person name="Blake D."/>
            <person name="Billington K."/>
            <person name="Browne H."/>
            <person name="Dunn M."/>
            <person name="Hung S."/>
            <person name="Kawahara F."/>
            <person name="Miranda-Saavedra D."/>
            <person name="Mourier T."/>
            <person name="Nagra H."/>
            <person name="Otto T.D."/>
            <person name="Rawlings N."/>
            <person name="Sanchez A."/>
            <person name="Sanders M."/>
            <person name="Subramaniam C."/>
            <person name="Tay Y."/>
            <person name="Dear P."/>
            <person name="Doerig C."/>
            <person name="Gruber A."/>
            <person name="Parkinson J."/>
            <person name="Shirley M."/>
            <person name="Wan K.L."/>
            <person name="Berriman M."/>
            <person name="Tomley F."/>
            <person name="Pain A."/>
        </authorList>
    </citation>
    <scope>NUCLEOTIDE SEQUENCE</scope>
    <source>
        <strain evidence="2">Houghton</strain>
    </source>
</reference>
<protein>
    <submittedName>
        <fullName evidence="2">Uncharacterized protein</fullName>
    </submittedName>
</protein>
<dbReference type="GeneID" id="25269182"/>
<dbReference type="EMBL" id="HG671036">
    <property type="protein sequence ID" value="CDI79491.1"/>
    <property type="molecule type" value="Genomic_DNA"/>
</dbReference>
<dbReference type="AlphaFoldDB" id="U6GGW2"/>
<dbReference type="OMA" id="RRFFKAW"/>
<dbReference type="OrthoDB" id="347117at2759"/>
<accession>U6GGW2</accession>
<gene>
    <name evidence="2" type="ORF">EAH_00011120</name>
</gene>
<evidence type="ECO:0000313" key="2">
    <source>
        <dbReference type="EMBL" id="CDI79491.1"/>
    </source>
</evidence>
<feature type="coiled-coil region" evidence="1">
    <location>
        <begin position="108"/>
        <end position="135"/>
    </location>
</feature>
<organism evidence="2 3">
    <name type="scientific">Eimeria acervulina</name>
    <name type="common">Coccidian parasite</name>
    <dbReference type="NCBI Taxonomy" id="5801"/>
    <lineage>
        <taxon>Eukaryota</taxon>
        <taxon>Sar</taxon>
        <taxon>Alveolata</taxon>
        <taxon>Apicomplexa</taxon>
        <taxon>Conoidasida</taxon>
        <taxon>Coccidia</taxon>
        <taxon>Eucoccidiorida</taxon>
        <taxon>Eimeriorina</taxon>
        <taxon>Eimeriidae</taxon>
        <taxon>Eimeria</taxon>
    </lineage>
</organism>
<evidence type="ECO:0000313" key="3">
    <source>
        <dbReference type="Proteomes" id="UP000018050"/>
    </source>
</evidence>